<name>F1T944_9FIRM</name>
<comment type="similarity">
    <text evidence="2">Belongs to the UPF0718 family.</text>
</comment>
<feature type="transmembrane region" description="Helical" evidence="7">
    <location>
        <begin position="476"/>
        <end position="496"/>
    </location>
</feature>
<dbReference type="InterPro" id="IPR027417">
    <property type="entry name" value="P-loop_NTPase"/>
</dbReference>
<dbReference type="Pfam" id="PF02492">
    <property type="entry name" value="cobW"/>
    <property type="match status" value="1"/>
</dbReference>
<evidence type="ECO:0000256" key="3">
    <source>
        <dbReference type="ARBA" id="ARBA00022475"/>
    </source>
</evidence>
<feature type="transmembrane region" description="Helical" evidence="7">
    <location>
        <begin position="196"/>
        <end position="215"/>
    </location>
</feature>
<feature type="transmembrane region" description="Helical" evidence="7">
    <location>
        <begin position="441"/>
        <end position="464"/>
    </location>
</feature>
<dbReference type="OrthoDB" id="9810876at2"/>
<comment type="caution">
    <text evidence="9">The sequence shown here is derived from an EMBL/GenBank/DDBJ whole genome shotgun (WGS) entry which is preliminary data.</text>
</comment>
<keyword evidence="5 7" id="KW-1133">Transmembrane helix</keyword>
<feature type="transmembrane region" description="Helical" evidence="7">
    <location>
        <begin position="503"/>
        <end position="530"/>
    </location>
</feature>
<feature type="transmembrane region" description="Helical" evidence="7">
    <location>
        <begin position="235"/>
        <end position="257"/>
    </location>
</feature>
<evidence type="ECO:0000256" key="7">
    <source>
        <dbReference type="SAM" id="Phobius"/>
    </source>
</evidence>
<dbReference type="InterPro" id="IPR052923">
    <property type="entry name" value="UPF0718"/>
</dbReference>
<feature type="transmembrane region" description="Helical" evidence="7">
    <location>
        <begin position="278"/>
        <end position="300"/>
    </location>
</feature>
<dbReference type="eggNOG" id="COG0523">
    <property type="taxonomic scope" value="Bacteria"/>
</dbReference>
<organism evidence="9 10">
    <name type="scientific">Ruminiclostridium papyrosolvens DSM 2782</name>
    <dbReference type="NCBI Taxonomy" id="588581"/>
    <lineage>
        <taxon>Bacteria</taxon>
        <taxon>Bacillati</taxon>
        <taxon>Bacillota</taxon>
        <taxon>Clostridia</taxon>
        <taxon>Eubacteriales</taxon>
        <taxon>Oscillospiraceae</taxon>
        <taxon>Ruminiclostridium</taxon>
    </lineage>
</organism>
<dbReference type="GO" id="GO:0005886">
    <property type="term" value="C:plasma membrane"/>
    <property type="evidence" value="ECO:0007669"/>
    <property type="project" value="UniProtKB-SubCell"/>
</dbReference>
<reference evidence="9" key="2">
    <citation type="submission" date="2011-01" db="EMBL/GenBank/DDBJ databases">
        <title>The Non-contiguous Finished genome of Clostridium papyrosolvens.</title>
        <authorList>
            <person name="Lucas S."/>
            <person name="Copeland A."/>
            <person name="Lapidus A."/>
            <person name="Cheng J.-F."/>
            <person name="Goodwin L."/>
            <person name="Pitluck S."/>
            <person name="Misra M."/>
            <person name="Chertkov O."/>
            <person name="Detter J.C."/>
            <person name="Han C."/>
            <person name="Tapia R."/>
            <person name="Land M."/>
            <person name="Hauser L."/>
            <person name="Kyrpides N."/>
            <person name="Ivanova N."/>
            <person name="Pagani I."/>
            <person name="Mouttaki H."/>
            <person name="He Z."/>
            <person name="Zhou J."/>
            <person name="Hemme C.L."/>
            <person name="Woyke T."/>
        </authorList>
    </citation>
    <scope>NUCLEOTIDE SEQUENCE [LARGE SCALE GENOMIC DNA]</scope>
    <source>
        <strain evidence="9">DSM 2782</strain>
    </source>
</reference>
<dbReference type="EMBL" id="ACXX02000002">
    <property type="protein sequence ID" value="EGD49026.1"/>
    <property type="molecule type" value="Genomic_DNA"/>
</dbReference>
<keyword evidence="4 7" id="KW-0812">Transmembrane</keyword>
<accession>F1T944</accession>
<evidence type="ECO:0000256" key="2">
    <source>
        <dbReference type="ARBA" id="ARBA00006386"/>
    </source>
</evidence>
<evidence type="ECO:0000313" key="10">
    <source>
        <dbReference type="Proteomes" id="UP000003860"/>
    </source>
</evidence>
<dbReference type="InterPro" id="IPR003495">
    <property type="entry name" value="CobW/HypB/UreG_nucleotide-bd"/>
</dbReference>
<dbReference type="STRING" id="588581.Cpap_3455"/>
<gene>
    <name evidence="9" type="ORF">Cpap_3455</name>
</gene>
<evidence type="ECO:0000256" key="4">
    <source>
        <dbReference type="ARBA" id="ARBA00022692"/>
    </source>
</evidence>
<evidence type="ECO:0000313" key="9">
    <source>
        <dbReference type="EMBL" id="EGD49026.1"/>
    </source>
</evidence>
<keyword evidence="3" id="KW-1003">Cell membrane</keyword>
<evidence type="ECO:0000259" key="8">
    <source>
        <dbReference type="Pfam" id="PF02492"/>
    </source>
</evidence>
<feature type="transmembrane region" description="Helical" evidence="7">
    <location>
        <begin position="312"/>
        <end position="334"/>
    </location>
</feature>
<feature type="domain" description="CobW/HypB/UreG nucleotide-binding" evidence="8">
    <location>
        <begin position="7"/>
        <end position="175"/>
    </location>
</feature>
<feature type="transmembrane region" description="Helical" evidence="7">
    <location>
        <begin position="341"/>
        <end position="362"/>
    </location>
</feature>
<comment type="subcellular location">
    <subcellularLocation>
        <location evidence="1">Cell membrane</location>
        <topology evidence="1">Multi-pass membrane protein</topology>
    </subcellularLocation>
</comment>
<dbReference type="Proteomes" id="UP000003860">
    <property type="component" value="Unassembled WGS sequence"/>
</dbReference>
<dbReference type="SUPFAM" id="SSF52540">
    <property type="entry name" value="P-loop containing nucleoside triphosphate hydrolases"/>
    <property type="match status" value="1"/>
</dbReference>
<evidence type="ECO:0000256" key="1">
    <source>
        <dbReference type="ARBA" id="ARBA00004651"/>
    </source>
</evidence>
<dbReference type="eggNOG" id="COG0701">
    <property type="taxonomic scope" value="Bacteria"/>
</dbReference>
<keyword evidence="6 7" id="KW-0472">Membrane</keyword>
<evidence type="ECO:0000256" key="6">
    <source>
        <dbReference type="ARBA" id="ARBA00023136"/>
    </source>
</evidence>
<dbReference type="PANTHER" id="PTHR34184:SF4">
    <property type="entry name" value="UPF0718 PROTEIN YCGR"/>
    <property type="match status" value="1"/>
</dbReference>
<dbReference type="Pfam" id="PF03773">
    <property type="entry name" value="ArsP_1"/>
    <property type="match status" value="1"/>
</dbReference>
<evidence type="ECO:0000256" key="5">
    <source>
        <dbReference type="ARBA" id="ARBA00022989"/>
    </source>
</evidence>
<dbReference type="PANTHER" id="PTHR34184">
    <property type="entry name" value="UPF0718 PROTEIN YCGR"/>
    <property type="match status" value="1"/>
</dbReference>
<dbReference type="RefSeq" id="WP_004617086.1">
    <property type="nucleotide sequence ID" value="NZ_ACXX02000002.1"/>
</dbReference>
<keyword evidence="10" id="KW-1185">Reference proteome</keyword>
<sequence length="532" mass="59036">MKTQIDIVTGFLGSGKTTFINELLESYRLSKGRIVILQCETGEIEIDNQIIEGKNVYLKSVVKNSSFDSNYISEVIKKHLPQRIIIEHNGMEKLEDLLNILNERSIRKNCVIGTIVHMIDAATFDVFMNNMGSILIEQISNSDTIILNNSEGYSKTQLTNVERTLKAINKTAEIVRNSSLEHKEHKLIKQRKPSDILFAVFFFLVVGYFTHTVLMTLDFKLAAIDLSRFQVINTVFLSILIQAFPFILFGVIISSIIQVFVSNERIVKFFPKKNGIGFIVAIFAGFLFPVCDCAIVPIAARLVKKGVPLPTALTFMLAAPIVNPLVIASTFYAFPGQPSIVFFRLFLGIFIALAVGMTFLFFSEEKSVTLNSLDSIMCRCGYCGDSTVTNGFTGKVDAIFRHAGAEFFEVGRFLIIGAFLSGMVQTLLPKDILSNIGGGNIVSLIIMMLSAFLLSVCSTSDAFIARTFVNQFPMGAVMGFMIVGPMLDVKNLLMLLGNFKKQFVINLVFVIFVLALIVLSFFLLISVLFYGG</sequence>
<protein>
    <submittedName>
        <fullName evidence="9">Permease</fullName>
    </submittedName>
</protein>
<dbReference type="Gene3D" id="3.40.50.300">
    <property type="entry name" value="P-loop containing nucleotide triphosphate hydrolases"/>
    <property type="match status" value="1"/>
</dbReference>
<dbReference type="InterPro" id="IPR005524">
    <property type="entry name" value="DUF318"/>
</dbReference>
<reference evidence="9" key="1">
    <citation type="submission" date="2009-07" db="EMBL/GenBank/DDBJ databases">
        <authorList>
            <consortium name="US DOE Joint Genome Institute (JGI-PGF)"/>
            <person name="Lucas S."/>
            <person name="Copeland A."/>
            <person name="Lapidus A."/>
            <person name="Glavina del Rio T."/>
            <person name="Tice H."/>
            <person name="Bruce D."/>
            <person name="Goodwin L."/>
            <person name="Pitluck S."/>
            <person name="Larimer F."/>
            <person name="Land M.L."/>
            <person name="Mouttaki H."/>
            <person name="He Z."/>
            <person name="Zhou J."/>
            <person name="Hemme C.L."/>
        </authorList>
    </citation>
    <scope>NUCLEOTIDE SEQUENCE [LARGE SCALE GENOMIC DNA]</scope>
    <source>
        <strain evidence="9">DSM 2782</strain>
    </source>
</reference>
<dbReference type="AlphaFoldDB" id="F1T944"/>
<proteinExistence type="inferred from homology"/>